<gene>
    <name evidence="1" type="ORF">L3Q82_019952</name>
</gene>
<protein>
    <submittedName>
        <fullName evidence="1">Uncharacterized protein</fullName>
    </submittedName>
</protein>
<sequence length="2559" mass="284000">VPDSTSHFLHCVGLPSNDTGKDHVQRLKEILQATMDIYTFMRSSMTGVPLLSLEGALQLNPGEDPLQNEALVQMWMEVKIKPLLKSITKHFLSCLSTKNFSCSTYQTVYAPLCQLVSVVFVTATYLTIKLSFHRVREFSQQFSEMNPVRQQWIYTFFMYPFLSGDAIAGCVQREEDSEEWLMKNFGAFRAMARMEDFSELNIVFSGLEVLHLLSPAQKAKLLLSLEDAGLDNETVSLVFHSLLTGGSGPPPTAGPGWGNNWTSPEYPPQYPPPHPQNDLGEVAKGFVAAFRPVGSFVHEFVSFTKQRNVSEIRSTTLTQFLLNWTLAELADMYRPPSTSVAPEMPTFDVTNVEDWYQQVVMPILRKFSMDKEAMMNPNIKLAFHEVFYLDRAMDDNNNDDEASENLDVCSITLDKSSCGLTDAVKNVANVLHCAARADLTLSEETIMRLIMELTERLNSLIKELSTVNFGELASEFQEIFHEANSPSMTEEHLQDPDFIKLWFQVKLMPLLPDIPTGVLSCLSTKNFSCPVYQTIVAALSRYMNDTHADLKYSENIYEHFIYPFLLNHNHTSGPRCISAANQSAEWLRDNFGFFSRFASITDFYRLNPHFSGLEALPLLTPKQMAEMLLLPLPTPPGKDVVINRVFDFLLEFPEQFPQVLDSLVELAMEVTAFFERLYGAIPSLPRDLEPITWAGIDRLMNIAPEGTDICRGINSSALLSYMNTSMKISCNFTLEMYACAQLDNFTAGQLVSLLQCDLPGNSKHSKVLWKMLLTKLSYVLDPALDMLANMPMTMLGPSAMEVLDVIGEMRVSMLTDEQLMNSSVIRKWFSGRLSAFLPFASERFLYCLSSRNISCYSYQQILQVFIYHFDNLTMGQQHVVLKSFILRFLSHSGAGCVSFSNGSAEWLRKNLGPFSAFLSIQELILLNPKFNPLDVLQLLTPMQIAELLVVILPPSLEKDAIINTIIDHLVDSPDKARLPEFLSSLAMFLQEGNLSCSAYKTLFTRLDLAMTTVSSEVATSITYSKMALSRHIPPGEKHSCIIYSGECTVTMTNETDICIGVNSTVLQLHLDSGQMSGRFCDFPVQEFACASLSALKAEDLAVMLACNRSSNFSGSRPVWKLLLSKASRVLDEALDLLRNMTLDPRNPAVTVVLDVLREIRLDTFGTVSFDNPVFIQLWFNGRLRPFLPALSPGFLSCLTTKSFNCSTYQHIVQILSGLQPRMSPAVQMSIYTNFIKVFLTRNNTSDPSCRVHTNNAGEWLQRNLGGFSVFASFLDLQMLYSNFSALEVLSLLTVRQLAEVSATPGQLTSPAQVTMVMAYIPNQLLAAFFDDFSPAIMGHVNMIPSPVRSAMLQVVFDRANLSDHSVGDAVVLLWLRNRLNPLLANMSPYHVAPFFQILAGRNCSIEQQGVRDLNSTISSLSEETQREIHNHIVQILRGPIPFNCYGNNFNRSFYTFLEDSFLGFQFPNLTTFLSLMPQVRMQQLLNSMPPSDLGDFLRRPDVVDNDAELCVIFSNYARTPMFLETEALPAAVRRPTLPCVWPTALSSPSRSEANAWFNRRLNNYLAFLTRGLISPNNTRNASCQAFQQLVSILGAYNYTTADFTRPDVFITIRAYLTSATVPRCYNASDPELNSTAWFAEYIGRFMSFLTLADLQAFGSAEVIQVFTVNPLNIDLLRQSVLPLDLINYYTQLVYLQDSNFNPLLLPLLSLCVVPGPAFRQLTAGQSLIVLRNLTTSCTNLDPQVYAALSSNFGDNIDASVISALGSGCTGMSTGQIAMISPQQLLAALGVLSSVNGWSEGQARAIIQSLLSSGIMQFNSSSSLLMLGSLIVGIPAGTIGGISGSQLITASQNPSFLGYLMLTPQIIRQTFVTQIISVNSNSETFIQNVPDELATEIPRAMLGSFSSSSAVITTLNRKKWKRKQVELFFDVMAVESATSVLGSPDNLSSSVLQGFTCTRAATIETVQVGRLIRACRRSSSNKVTLVESQLTCMYNYIRNDPDATNFNLFPPDVMLYYDYTLVPQAKCRSYFQQISEADFSVFSPVLRYKRDALFNNARSCLGITTTKLTKDNILVLGNMCCTLDGSYIQNSDAFILETLKNCQDLTTAQVAVIETLLQSGTTQYGAPSTWNEQTLRGLGMLPLYLSSSFYKNFDRKTKQSFLQYFLKVLRRNGVDRQKQMRMKSEIRKSNINMSKSSTPSQCTVGNITSVTISDETFPYNYDDITQFNCCLSAKTVKDNLGAITDKVDQVDYLTIVLSKLREAYAATSIIPENQVQLLGPASRVATIEDINMWSITVIDTLSALMDPKNGEWDPVLAKAIISKYLSKAGNTLGSAELSAIGGPNLCSLDATVLRNISQQSIRYTDVLTVSNCTMEKKQVLFSIAQQAFSSRSRSAVSLTSYQLIQSFLEGADIAYIRSLASSSVNMDLATFTSLNKDVVLNLTISEVKSLLGNNLQDLKSYENQTLIRSWISRQFQSELDTLGLNLEGGRTSPASSTSSPTTITNATGSSSQTSAGSGSGSSTAVSSTTTGSRGDRTQANAGLSFLLLLALLIATQHIFV</sequence>
<dbReference type="Proteomes" id="UP000831701">
    <property type="component" value="Chromosome 23"/>
</dbReference>
<proteinExistence type="predicted"/>
<comment type="caution">
    <text evidence="1">The sequence shown here is derived from an EMBL/GenBank/DDBJ whole genome shotgun (WGS) entry which is preliminary data.</text>
</comment>
<accession>A0ACB8VD53</accession>
<reference evidence="1" key="1">
    <citation type="submission" date="2022-04" db="EMBL/GenBank/DDBJ databases">
        <title>Jade perch genome.</title>
        <authorList>
            <person name="Chao B."/>
        </authorList>
    </citation>
    <scope>NUCLEOTIDE SEQUENCE</scope>
    <source>
        <strain evidence="1">CB-2022</strain>
    </source>
</reference>
<name>A0ACB8VD53_9TELE</name>
<evidence type="ECO:0000313" key="1">
    <source>
        <dbReference type="EMBL" id="KAI3353425.1"/>
    </source>
</evidence>
<feature type="non-terminal residue" evidence="1">
    <location>
        <position position="1"/>
    </location>
</feature>
<evidence type="ECO:0000313" key="2">
    <source>
        <dbReference type="Proteomes" id="UP000831701"/>
    </source>
</evidence>
<organism evidence="1 2">
    <name type="scientific">Scortum barcoo</name>
    <name type="common">barcoo grunter</name>
    <dbReference type="NCBI Taxonomy" id="214431"/>
    <lineage>
        <taxon>Eukaryota</taxon>
        <taxon>Metazoa</taxon>
        <taxon>Chordata</taxon>
        <taxon>Craniata</taxon>
        <taxon>Vertebrata</taxon>
        <taxon>Euteleostomi</taxon>
        <taxon>Actinopterygii</taxon>
        <taxon>Neopterygii</taxon>
        <taxon>Teleostei</taxon>
        <taxon>Neoteleostei</taxon>
        <taxon>Acanthomorphata</taxon>
        <taxon>Eupercaria</taxon>
        <taxon>Centrarchiformes</taxon>
        <taxon>Terapontoidei</taxon>
        <taxon>Terapontidae</taxon>
        <taxon>Scortum</taxon>
    </lineage>
</organism>
<keyword evidence="2" id="KW-1185">Reference proteome</keyword>
<dbReference type="EMBL" id="CM041553">
    <property type="protein sequence ID" value="KAI3353425.1"/>
    <property type="molecule type" value="Genomic_DNA"/>
</dbReference>